<feature type="compositionally biased region" description="Low complexity" evidence="1">
    <location>
        <begin position="294"/>
        <end position="311"/>
    </location>
</feature>
<evidence type="ECO:0008006" key="4">
    <source>
        <dbReference type="Google" id="ProtNLM"/>
    </source>
</evidence>
<keyword evidence="3" id="KW-1185">Reference proteome</keyword>
<evidence type="ECO:0000256" key="1">
    <source>
        <dbReference type="SAM" id="MobiDB-lite"/>
    </source>
</evidence>
<protein>
    <recommendedName>
        <fullName evidence="4">IGFBP N-terminal domain-containing protein</fullName>
    </recommendedName>
</protein>
<feature type="region of interest" description="Disordered" evidence="1">
    <location>
        <begin position="282"/>
        <end position="318"/>
    </location>
</feature>
<dbReference type="Proteomes" id="UP000799779">
    <property type="component" value="Unassembled WGS sequence"/>
</dbReference>
<organism evidence="2 3">
    <name type="scientific">Amniculicola lignicola CBS 123094</name>
    <dbReference type="NCBI Taxonomy" id="1392246"/>
    <lineage>
        <taxon>Eukaryota</taxon>
        <taxon>Fungi</taxon>
        <taxon>Dikarya</taxon>
        <taxon>Ascomycota</taxon>
        <taxon>Pezizomycotina</taxon>
        <taxon>Dothideomycetes</taxon>
        <taxon>Pleosporomycetidae</taxon>
        <taxon>Pleosporales</taxon>
        <taxon>Amniculicolaceae</taxon>
        <taxon>Amniculicola</taxon>
    </lineage>
</organism>
<proteinExistence type="predicted"/>
<reference evidence="2" key="1">
    <citation type="journal article" date="2020" name="Stud. Mycol.">
        <title>101 Dothideomycetes genomes: a test case for predicting lifestyles and emergence of pathogens.</title>
        <authorList>
            <person name="Haridas S."/>
            <person name="Albert R."/>
            <person name="Binder M."/>
            <person name="Bloem J."/>
            <person name="Labutti K."/>
            <person name="Salamov A."/>
            <person name="Andreopoulos B."/>
            <person name="Baker S."/>
            <person name="Barry K."/>
            <person name="Bills G."/>
            <person name="Bluhm B."/>
            <person name="Cannon C."/>
            <person name="Castanera R."/>
            <person name="Culley D."/>
            <person name="Daum C."/>
            <person name="Ezra D."/>
            <person name="Gonzalez J."/>
            <person name="Henrissat B."/>
            <person name="Kuo A."/>
            <person name="Liang C."/>
            <person name="Lipzen A."/>
            <person name="Lutzoni F."/>
            <person name="Magnuson J."/>
            <person name="Mondo S."/>
            <person name="Nolan M."/>
            <person name="Ohm R."/>
            <person name="Pangilinan J."/>
            <person name="Park H.-J."/>
            <person name="Ramirez L."/>
            <person name="Alfaro M."/>
            <person name="Sun H."/>
            <person name="Tritt A."/>
            <person name="Yoshinaga Y."/>
            <person name="Zwiers L.-H."/>
            <person name="Turgeon B."/>
            <person name="Goodwin S."/>
            <person name="Spatafora J."/>
            <person name="Crous P."/>
            <person name="Grigoriev I."/>
        </authorList>
    </citation>
    <scope>NUCLEOTIDE SEQUENCE</scope>
    <source>
        <strain evidence="2">CBS 123094</strain>
    </source>
</reference>
<sequence>MYYASRSVDIRDAVRTKTASAAPSATTAYGKEGDGCLAFKFPPQPLCGPGLSCVLSNPQVPDLGGVCKPAKTTTTTKPPTATPTVGKQGEACGAFTWPAQAPCGPGLNCVLEDPQVPDIGGTCEPPPGVEGDRCGAFTHPPQAPCGAGLTCVPITTEVTDIGGYCRHVSSTTPTPTPKPTPGVEGARCGVTRGMPPLPPCASGLTCVLPACADCLGTCKKTSTPTPTGRPRVGKVGDDCRTGTESPFPPCADGLFCDLGNGSPCFNPDAPCPLPGFCKDPNAKPTEPLPTKRSTPLPTKPVTTFPTKPAKTSSAPVPTATVGAKGDKCGGGRAARLPECGTNLICVSPNPGCADCYGTCVNAVCAGIAGIPCPEMHRCELNARCVKEGWSDCQGLCVLDIGLKMRGI</sequence>
<dbReference type="EMBL" id="ML977594">
    <property type="protein sequence ID" value="KAF1999637.1"/>
    <property type="molecule type" value="Genomic_DNA"/>
</dbReference>
<accession>A0A6A5WDW4</accession>
<evidence type="ECO:0000313" key="2">
    <source>
        <dbReference type="EMBL" id="KAF1999637.1"/>
    </source>
</evidence>
<name>A0A6A5WDW4_9PLEO</name>
<gene>
    <name evidence="2" type="ORF">P154DRAFT_600185</name>
</gene>
<dbReference type="OrthoDB" id="3799394at2759"/>
<evidence type="ECO:0000313" key="3">
    <source>
        <dbReference type="Proteomes" id="UP000799779"/>
    </source>
</evidence>
<dbReference type="AlphaFoldDB" id="A0A6A5WDW4"/>